<dbReference type="CDD" id="cd16270">
    <property type="entry name" value="Apc5_N"/>
    <property type="match status" value="1"/>
</dbReference>
<dbReference type="PANTHER" id="PTHR12830">
    <property type="entry name" value="ANAPHASE-PROMOTING COMPLEX SUBUNIT 5"/>
    <property type="match status" value="1"/>
</dbReference>
<sequence>MAGLTRTAGAFAVTPHKISVCILLQLYAPSAQMSLPFPFSSISQHNRLGLYLLSLTKSCDDIFEPKLEDLINQLREVGEDMDAWLTDHLTNRFSSLTSPDDLLNFFNDMRGILGSLDSVAAQDDQIILDPNSNLGLFVRRCILAFNLLSFEGVCHLFTSIEVYCREAHSSSAQYDASNDNLGSLIQHDQMDMEKYIMDKATEEIELQKNASGRVPFHLHTPEALFKVTEGLLVTRKEKSRTNTKKAEATQLACASSSTVNDTLVDESLFLRTNCQIQGFLMEQADAIETHGSSLSSSSIENFLQKLQNLAPELHRVHFLRYLNKLHSDDYFAALENLLRYFDYRYELIHVPLSKSAGTEGFELVLPSTGCSMYGRYEIALLCLGMMHFRFGHPNLALEVLTEAVRVSQQHSNDTCLAYTLAAMSNLLSEMGIASTTSVRGSSYSPVTSTASLLSVQQRVYILLKESLRRADTLKLRRLVASNHLAMAKFELMHVQRPLLSFGPKASVRHKTCPVSVCKEIRLGAHLLSDFSAESSTMTIDGSLSSVWLKDLQKPWGQPVFSQESGSTKSSTFFQFCDHLVSIPGSVSQIIGASYLLRATSWELYGSAPMARMNTLVYATLFGDSSSSSDAELAYLKLIQHLALYKGYKDAFAALKIAEEKFLTVSKSKILLLKLQLLHEHALHRKPAKLIHLPAVCDHLVYCLKFIGNLKLAQRMCNELGGLASTTMGVDMELKVEASLREARTLLAAKQYSQAANVAHSLFCTCHKFNLQIEKASVLLLLAEIHKKSGNAVLGLPYALASISFCQSFNLDLLKASATLTLAELWLGLGSNHAKRALDLLHGAFPMILGQGGLELRARAYIFEANCYLSDPSFSVSTDSDTVLDSLRQASDELQALEYHELAAEALYLMAMVYDQVGQLEEREEAATLFKKHITALENPQDEEPNMA</sequence>
<keyword evidence="9" id="KW-1185">Reference proteome</keyword>
<evidence type="ECO:0000256" key="4">
    <source>
        <dbReference type="ARBA" id="ARBA00022776"/>
    </source>
</evidence>
<protein>
    <recommendedName>
        <fullName evidence="2">Anaphase-promoting complex subunit 5</fullName>
    </recommendedName>
</protein>
<comment type="similarity">
    <text evidence="1">Belongs to the APC5 family.</text>
</comment>
<evidence type="ECO:0000256" key="2">
    <source>
        <dbReference type="ARBA" id="ARBA00016066"/>
    </source>
</evidence>
<evidence type="ECO:0000256" key="6">
    <source>
        <dbReference type="ARBA" id="ARBA00023306"/>
    </source>
</evidence>
<gene>
    <name evidence="8" type="ORF">DY000_02044589</name>
</gene>
<evidence type="ECO:0000313" key="9">
    <source>
        <dbReference type="Proteomes" id="UP000266723"/>
    </source>
</evidence>
<dbReference type="InterPro" id="IPR026000">
    <property type="entry name" value="Apc5_dom"/>
</dbReference>
<accession>A0ABQ7EZU8</accession>
<proteinExistence type="inferred from homology"/>
<evidence type="ECO:0000259" key="7">
    <source>
        <dbReference type="Pfam" id="PF12862"/>
    </source>
</evidence>
<evidence type="ECO:0000256" key="3">
    <source>
        <dbReference type="ARBA" id="ARBA00022618"/>
    </source>
</evidence>
<evidence type="ECO:0000313" key="8">
    <source>
        <dbReference type="EMBL" id="KAF3609074.1"/>
    </source>
</evidence>
<dbReference type="InterPro" id="IPR037679">
    <property type="entry name" value="Apc5"/>
</dbReference>
<reference evidence="8 9" key="1">
    <citation type="journal article" date="2020" name="BMC Genomics">
        <title>Intraspecific diversification of the crop wild relative Brassica cretica Lam. using demographic model selection.</title>
        <authorList>
            <person name="Kioukis A."/>
            <person name="Michalopoulou V.A."/>
            <person name="Briers L."/>
            <person name="Pirintsos S."/>
            <person name="Studholme D.J."/>
            <person name="Pavlidis P."/>
            <person name="Sarris P.F."/>
        </authorList>
    </citation>
    <scope>NUCLEOTIDE SEQUENCE [LARGE SCALE GENOMIC DNA]</scope>
    <source>
        <strain evidence="9">cv. PFS-1207/04</strain>
    </source>
</reference>
<dbReference type="Proteomes" id="UP000266723">
    <property type="component" value="Unassembled WGS sequence"/>
</dbReference>
<dbReference type="Pfam" id="PF12862">
    <property type="entry name" value="ANAPC5"/>
    <property type="match status" value="1"/>
</dbReference>
<evidence type="ECO:0000256" key="5">
    <source>
        <dbReference type="ARBA" id="ARBA00022786"/>
    </source>
</evidence>
<organism evidence="8 9">
    <name type="scientific">Brassica cretica</name>
    <name type="common">Mustard</name>
    <dbReference type="NCBI Taxonomy" id="69181"/>
    <lineage>
        <taxon>Eukaryota</taxon>
        <taxon>Viridiplantae</taxon>
        <taxon>Streptophyta</taxon>
        <taxon>Embryophyta</taxon>
        <taxon>Tracheophyta</taxon>
        <taxon>Spermatophyta</taxon>
        <taxon>Magnoliopsida</taxon>
        <taxon>eudicotyledons</taxon>
        <taxon>Gunneridae</taxon>
        <taxon>Pentapetalae</taxon>
        <taxon>rosids</taxon>
        <taxon>malvids</taxon>
        <taxon>Brassicales</taxon>
        <taxon>Brassicaceae</taxon>
        <taxon>Brassiceae</taxon>
        <taxon>Brassica</taxon>
    </lineage>
</organism>
<keyword evidence="6" id="KW-0131">Cell cycle</keyword>
<feature type="domain" description="Anaphase-promoting complex subunit 5" evidence="7">
    <location>
        <begin position="317"/>
        <end position="428"/>
    </location>
</feature>
<dbReference type="PANTHER" id="PTHR12830:SF9">
    <property type="entry name" value="ANAPHASE-PROMOTING COMPLEX SUBUNIT 5"/>
    <property type="match status" value="1"/>
</dbReference>
<dbReference type="EMBL" id="QGKV02000297">
    <property type="protein sequence ID" value="KAF3609074.1"/>
    <property type="molecule type" value="Genomic_DNA"/>
</dbReference>
<name>A0ABQ7EZU8_BRACR</name>
<keyword evidence="3" id="KW-0132">Cell division</keyword>
<keyword evidence="4" id="KW-0498">Mitosis</keyword>
<comment type="caution">
    <text evidence="8">The sequence shown here is derived from an EMBL/GenBank/DDBJ whole genome shotgun (WGS) entry which is preliminary data.</text>
</comment>
<keyword evidence="5" id="KW-0833">Ubl conjugation pathway</keyword>
<evidence type="ECO:0000256" key="1">
    <source>
        <dbReference type="ARBA" id="ARBA00007450"/>
    </source>
</evidence>